<sequence>MEPSPYDPELELEANRLYAEAIASAKDSGIKDVKRYLGRKAFEEIKCGSEYNAWKIQLEFATLFAMAELTEALELLFRGKITQTMALQPQGGRGIHRSLPTFRWCAEKTNLTGYAELFSKPTGASSRLESPFKGVASRDAKRLAENLYPSFYGTVENPSKGWRPDPVPMYHTFLQEMTRLHYLVAQYPFGNDIGWTREDYARALETDALIIRQQLGFPETMPDLPENPNVNLPEGFQSLPEWTPDPVD</sequence>
<proteinExistence type="predicted"/>
<gene>
    <name evidence="2" type="ORF">J2S35_001163</name>
</gene>
<evidence type="ECO:0000313" key="3">
    <source>
        <dbReference type="Proteomes" id="UP001247307"/>
    </source>
</evidence>
<evidence type="ECO:0000256" key="1">
    <source>
        <dbReference type="SAM" id="MobiDB-lite"/>
    </source>
</evidence>
<organism evidence="2 3">
    <name type="scientific">Falsarthrobacter nasiphocae</name>
    <dbReference type="NCBI Taxonomy" id="189863"/>
    <lineage>
        <taxon>Bacteria</taxon>
        <taxon>Bacillati</taxon>
        <taxon>Actinomycetota</taxon>
        <taxon>Actinomycetes</taxon>
        <taxon>Micrococcales</taxon>
        <taxon>Micrococcaceae</taxon>
        <taxon>Falsarthrobacter</taxon>
    </lineage>
</organism>
<dbReference type="AlphaFoldDB" id="A0AAE4C656"/>
<accession>A0AAE4C656</accession>
<protein>
    <submittedName>
        <fullName evidence="2">Uncharacterized protein</fullName>
    </submittedName>
</protein>
<dbReference type="Proteomes" id="UP001247307">
    <property type="component" value="Unassembled WGS sequence"/>
</dbReference>
<dbReference type="RefSeq" id="WP_309850905.1">
    <property type="nucleotide sequence ID" value="NZ_JAVDUI010000001.1"/>
</dbReference>
<evidence type="ECO:0000313" key="2">
    <source>
        <dbReference type="EMBL" id="MDR6892223.1"/>
    </source>
</evidence>
<keyword evidence="3" id="KW-1185">Reference proteome</keyword>
<name>A0AAE4C656_9MICC</name>
<reference evidence="2" key="1">
    <citation type="submission" date="2023-07" db="EMBL/GenBank/DDBJ databases">
        <title>Sequencing the genomes of 1000 actinobacteria strains.</title>
        <authorList>
            <person name="Klenk H.-P."/>
        </authorList>
    </citation>
    <scope>NUCLEOTIDE SEQUENCE</scope>
    <source>
        <strain evidence="2">DSM 13988</strain>
    </source>
</reference>
<dbReference type="EMBL" id="JAVDUI010000001">
    <property type="protein sequence ID" value="MDR6892223.1"/>
    <property type="molecule type" value="Genomic_DNA"/>
</dbReference>
<comment type="caution">
    <text evidence="2">The sequence shown here is derived from an EMBL/GenBank/DDBJ whole genome shotgun (WGS) entry which is preliminary data.</text>
</comment>
<feature type="region of interest" description="Disordered" evidence="1">
    <location>
        <begin position="227"/>
        <end position="248"/>
    </location>
</feature>